<reference evidence="2 3" key="1">
    <citation type="submission" date="2024-06" db="EMBL/GenBank/DDBJ databases">
        <title>Genomic Encyclopedia of Type Strains, Phase V (KMG-V): Genome sequencing to study the core and pangenomes of soil and plant-associated prokaryotes.</title>
        <authorList>
            <person name="Whitman W."/>
        </authorList>
    </citation>
    <scope>NUCLEOTIDE SEQUENCE [LARGE SCALE GENOMIC DNA]</scope>
    <source>
        <strain evidence="2 3">USDA 160</strain>
    </source>
</reference>
<keyword evidence="3" id="KW-1185">Reference proteome</keyword>
<evidence type="ECO:0000313" key="3">
    <source>
        <dbReference type="Proteomes" id="UP001549291"/>
    </source>
</evidence>
<protein>
    <submittedName>
        <fullName evidence="2">Uncharacterized protein</fullName>
    </submittedName>
</protein>
<comment type="caution">
    <text evidence="2">The sequence shown here is derived from an EMBL/GenBank/DDBJ whole genome shotgun (WGS) entry which is preliminary data.</text>
</comment>
<evidence type="ECO:0000256" key="1">
    <source>
        <dbReference type="SAM" id="MobiDB-lite"/>
    </source>
</evidence>
<proteinExistence type="predicted"/>
<feature type="region of interest" description="Disordered" evidence="1">
    <location>
        <begin position="1"/>
        <end position="21"/>
    </location>
</feature>
<gene>
    <name evidence="2" type="ORF">ABIF63_006844</name>
</gene>
<organism evidence="2 3">
    <name type="scientific">Bradyrhizobium japonicum</name>
    <dbReference type="NCBI Taxonomy" id="375"/>
    <lineage>
        <taxon>Bacteria</taxon>
        <taxon>Pseudomonadati</taxon>
        <taxon>Pseudomonadota</taxon>
        <taxon>Alphaproteobacteria</taxon>
        <taxon>Hyphomicrobiales</taxon>
        <taxon>Nitrobacteraceae</taxon>
        <taxon>Bradyrhizobium</taxon>
    </lineage>
</organism>
<evidence type="ECO:0000313" key="2">
    <source>
        <dbReference type="EMBL" id="MET4722738.1"/>
    </source>
</evidence>
<dbReference type="Proteomes" id="UP001549291">
    <property type="component" value="Unassembled WGS sequence"/>
</dbReference>
<name>A0ABV2S0M7_BRAJP</name>
<dbReference type="EMBL" id="JBEPTQ010000002">
    <property type="protein sequence ID" value="MET4722738.1"/>
    <property type="molecule type" value="Genomic_DNA"/>
</dbReference>
<accession>A0ABV2S0M7</accession>
<sequence>MSGLSGLKPQKRIRGPTVGHIPGNYCQTSSHDLRIGGVLPSLALAELAHQLLKK</sequence>